<dbReference type="Proteomes" id="UP000499080">
    <property type="component" value="Unassembled WGS sequence"/>
</dbReference>
<name>A0A4Y2B3G4_ARAVE</name>
<comment type="caution">
    <text evidence="1">The sequence shown here is derived from an EMBL/GenBank/DDBJ whole genome shotgun (WGS) entry which is preliminary data.</text>
</comment>
<dbReference type="AlphaFoldDB" id="A0A4Y2B3G4"/>
<evidence type="ECO:0000313" key="1">
    <source>
        <dbReference type="EMBL" id="GBL86538.1"/>
    </source>
</evidence>
<proteinExistence type="predicted"/>
<gene>
    <name evidence="1" type="ORF">AVEN_194796_1</name>
</gene>
<keyword evidence="2" id="KW-1185">Reference proteome</keyword>
<protein>
    <submittedName>
        <fullName evidence="1">Uncharacterized protein</fullName>
    </submittedName>
</protein>
<evidence type="ECO:0000313" key="2">
    <source>
        <dbReference type="Proteomes" id="UP000499080"/>
    </source>
</evidence>
<accession>A0A4Y2B3G4</accession>
<organism evidence="1 2">
    <name type="scientific">Araneus ventricosus</name>
    <name type="common">Orbweaver spider</name>
    <name type="synonym">Epeira ventricosa</name>
    <dbReference type="NCBI Taxonomy" id="182803"/>
    <lineage>
        <taxon>Eukaryota</taxon>
        <taxon>Metazoa</taxon>
        <taxon>Ecdysozoa</taxon>
        <taxon>Arthropoda</taxon>
        <taxon>Chelicerata</taxon>
        <taxon>Arachnida</taxon>
        <taxon>Araneae</taxon>
        <taxon>Araneomorphae</taxon>
        <taxon>Entelegynae</taxon>
        <taxon>Araneoidea</taxon>
        <taxon>Araneidae</taxon>
        <taxon>Araneus</taxon>
    </lineage>
</organism>
<reference evidence="1 2" key="1">
    <citation type="journal article" date="2019" name="Sci. Rep.">
        <title>Orb-weaving spider Araneus ventricosus genome elucidates the spidroin gene catalogue.</title>
        <authorList>
            <person name="Kono N."/>
            <person name="Nakamura H."/>
            <person name="Ohtoshi R."/>
            <person name="Moran D.A.P."/>
            <person name="Shinohara A."/>
            <person name="Yoshida Y."/>
            <person name="Fujiwara M."/>
            <person name="Mori M."/>
            <person name="Tomita M."/>
            <person name="Arakawa K."/>
        </authorList>
    </citation>
    <scope>NUCLEOTIDE SEQUENCE [LARGE SCALE GENOMIC DNA]</scope>
</reference>
<dbReference type="EMBL" id="BGPR01000049">
    <property type="protein sequence ID" value="GBL86538.1"/>
    <property type="molecule type" value="Genomic_DNA"/>
</dbReference>
<sequence length="95" mass="10799">MQHFSFESVDQSPLLPLFCGQGVSTKTNLPPLPNHVEIFLGQRTTLRRNAAPHPLLPKVRGKRPVGSIVSRNMGRWKGGWYRNMEYLNPVSENMN</sequence>